<dbReference type="EMBL" id="ML986618">
    <property type="protein sequence ID" value="KAF2264208.1"/>
    <property type="molecule type" value="Genomic_DNA"/>
</dbReference>
<proteinExistence type="predicted"/>
<dbReference type="Proteomes" id="UP000800093">
    <property type="component" value="Unassembled WGS sequence"/>
</dbReference>
<sequence length="163" mass="17445">MASGLGWRVAPARCLGAPDQRLQARPSSDIAAQLVGRVGLTASLVERRNWVGHHLSYADADSALAAMSEEPEGRAISQLRGPSMLAYQLRAPSHLPASPITMRATIGHHPQVAFCTENNGDGWGAGMAAHCPFWRSKLRHHVTPQIRSCTSGLPPLTVASKLL</sequence>
<reference evidence="2" key="1">
    <citation type="journal article" date="2020" name="Stud. Mycol.">
        <title>101 Dothideomycetes genomes: A test case for predicting lifestyles and emergence of pathogens.</title>
        <authorList>
            <person name="Haridas S."/>
            <person name="Albert R."/>
            <person name="Binder M."/>
            <person name="Bloem J."/>
            <person name="LaButti K."/>
            <person name="Salamov A."/>
            <person name="Andreopoulos B."/>
            <person name="Baker S."/>
            <person name="Barry K."/>
            <person name="Bills G."/>
            <person name="Bluhm B."/>
            <person name="Cannon C."/>
            <person name="Castanera R."/>
            <person name="Culley D."/>
            <person name="Daum C."/>
            <person name="Ezra D."/>
            <person name="Gonzalez J."/>
            <person name="Henrissat B."/>
            <person name="Kuo A."/>
            <person name="Liang C."/>
            <person name="Lipzen A."/>
            <person name="Lutzoni F."/>
            <person name="Magnuson J."/>
            <person name="Mondo S."/>
            <person name="Nolan M."/>
            <person name="Ohm R."/>
            <person name="Pangilinan J."/>
            <person name="Park H.-J."/>
            <person name="Ramirez L."/>
            <person name="Alfaro M."/>
            <person name="Sun H."/>
            <person name="Tritt A."/>
            <person name="Yoshinaga Y."/>
            <person name="Zwiers L.-H."/>
            <person name="Turgeon B."/>
            <person name="Goodwin S."/>
            <person name="Spatafora J."/>
            <person name="Crous P."/>
            <person name="Grigoriev I."/>
        </authorList>
    </citation>
    <scope>NUCLEOTIDE SEQUENCE [LARGE SCALE GENOMIC DNA]</scope>
    <source>
        <strain evidence="2">CBS 304.66</strain>
    </source>
</reference>
<evidence type="ECO:0000313" key="1">
    <source>
        <dbReference type="EMBL" id="KAF2264208.1"/>
    </source>
</evidence>
<organism evidence="1 2">
    <name type="scientific">Lojkania enalia</name>
    <dbReference type="NCBI Taxonomy" id="147567"/>
    <lineage>
        <taxon>Eukaryota</taxon>
        <taxon>Fungi</taxon>
        <taxon>Dikarya</taxon>
        <taxon>Ascomycota</taxon>
        <taxon>Pezizomycotina</taxon>
        <taxon>Dothideomycetes</taxon>
        <taxon>Pleosporomycetidae</taxon>
        <taxon>Pleosporales</taxon>
        <taxon>Pleosporales incertae sedis</taxon>
        <taxon>Lojkania</taxon>
    </lineage>
</organism>
<dbReference type="AlphaFoldDB" id="A0A9P4N416"/>
<keyword evidence="2" id="KW-1185">Reference proteome</keyword>
<comment type="caution">
    <text evidence="1">The sequence shown here is derived from an EMBL/GenBank/DDBJ whole genome shotgun (WGS) entry which is preliminary data.</text>
</comment>
<name>A0A9P4N416_9PLEO</name>
<accession>A0A9P4N416</accession>
<protein>
    <submittedName>
        <fullName evidence="1">Uncharacterized protein</fullName>
    </submittedName>
</protein>
<gene>
    <name evidence="1" type="ORF">CC78DRAFT_580714</name>
</gene>
<evidence type="ECO:0000313" key="2">
    <source>
        <dbReference type="Proteomes" id="UP000800093"/>
    </source>
</evidence>